<accession>A0A1G5F9G2</accession>
<name>A0A1G5F9G2_9GAMM</name>
<evidence type="ECO:0008006" key="3">
    <source>
        <dbReference type="Google" id="ProtNLM"/>
    </source>
</evidence>
<keyword evidence="2" id="KW-1185">Reference proteome</keyword>
<comment type="caution">
    <text evidence="1">The sequence shown here is derived from an EMBL/GenBank/DDBJ whole genome shotgun (WGS) entry which is preliminary data.</text>
</comment>
<evidence type="ECO:0000313" key="2">
    <source>
        <dbReference type="Proteomes" id="UP000183031"/>
    </source>
</evidence>
<gene>
    <name evidence="1" type="ORF">SAMN02927935_01236</name>
</gene>
<organism evidence="1 2">
    <name type="scientific">Serratia nematodiphila</name>
    <dbReference type="NCBI Taxonomy" id="458197"/>
    <lineage>
        <taxon>Bacteria</taxon>
        <taxon>Pseudomonadati</taxon>
        <taxon>Pseudomonadota</taxon>
        <taxon>Gammaproteobacteria</taxon>
        <taxon>Enterobacterales</taxon>
        <taxon>Yersiniaceae</taxon>
        <taxon>Serratia</taxon>
    </lineage>
</organism>
<reference evidence="1 2" key="1">
    <citation type="submission" date="2016-10" db="EMBL/GenBank/DDBJ databases">
        <authorList>
            <person name="Varghese N."/>
            <person name="Submissions S."/>
        </authorList>
    </citation>
    <scope>NUCLEOTIDE SEQUENCE [LARGE SCALE GENOMIC DNA]</scope>
    <source>
        <strain evidence="1 2">CGMCC 1.6853</strain>
    </source>
</reference>
<evidence type="ECO:0000313" key="1">
    <source>
        <dbReference type="EMBL" id="SCY35895.1"/>
    </source>
</evidence>
<protein>
    <recommendedName>
        <fullName evidence="3">Fumarase D</fullName>
    </recommendedName>
</protein>
<dbReference type="RefSeq" id="WP_004932237.1">
    <property type="nucleotide sequence ID" value="NZ_CBCSIN010000002.1"/>
</dbReference>
<proteinExistence type="predicted"/>
<sequence length="76" mass="8769">MIDYTLYGLNKHDVDEYHKQICCLLGKNVLLVLTANKPITKQNLLASLIQEIEKQPDDYFQRLHRAAIEMIGVNGR</sequence>
<dbReference type="EMBL" id="FMUT01000004">
    <property type="protein sequence ID" value="SCY35895.1"/>
    <property type="molecule type" value="Genomic_DNA"/>
</dbReference>
<dbReference type="GeneID" id="301146349"/>
<dbReference type="Proteomes" id="UP000183031">
    <property type="component" value="Unassembled WGS sequence"/>
</dbReference>